<accession>A0AAD8SQI2</accession>
<dbReference type="EMBL" id="JAUUTY010000003">
    <property type="protein sequence ID" value="KAK1662536.1"/>
    <property type="molecule type" value="Genomic_DNA"/>
</dbReference>
<gene>
    <name evidence="3" type="ORF">QYE76_050695</name>
</gene>
<organism evidence="3 4">
    <name type="scientific">Lolium multiflorum</name>
    <name type="common">Italian ryegrass</name>
    <name type="synonym">Lolium perenne subsp. multiflorum</name>
    <dbReference type="NCBI Taxonomy" id="4521"/>
    <lineage>
        <taxon>Eukaryota</taxon>
        <taxon>Viridiplantae</taxon>
        <taxon>Streptophyta</taxon>
        <taxon>Embryophyta</taxon>
        <taxon>Tracheophyta</taxon>
        <taxon>Spermatophyta</taxon>
        <taxon>Magnoliopsida</taxon>
        <taxon>Liliopsida</taxon>
        <taxon>Poales</taxon>
        <taxon>Poaceae</taxon>
        <taxon>BOP clade</taxon>
        <taxon>Pooideae</taxon>
        <taxon>Poodae</taxon>
        <taxon>Poeae</taxon>
        <taxon>Poeae Chloroplast Group 2 (Poeae type)</taxon>
        <taxon>Loliodinae</taxon>
        <taxon>Loliinae</taxon>
        <taxon>Lolium</taxon>
    </lineage>
</organism>
<reference evidence="3" key="1">
    <citation type="submission" date="2023-07" db="EMBL/GenBank/DDBJ databases">
        <title>A chromosome-level genome assembly of Lolium multiflorum.</title>
        <authorList>
            <person name="Chen Y."/>
            <person name="Copetti D."/>
            <person name="Kolliker R."/>
            <person name="Studer B."/>
        </authorList>
    </citation>
    <scope>NUCLEOTIDE SEQUENCE</scope>
    <source>
        <strain evidence="3">02402/16</strain>
        <tissue evidence="3">Leaf</tissue>
    </source>
</reference>
<feature type="region of interest" description="Disordered" evidence="2">
    <location>
        <begin position="167"/>
        <end position="314"/>
    </location>
</feature>
<dbReference type="AlphaFoldDB" id="A0AAD8SQI2"/>
<keyword evidence="4" id="KW-1185">Reference proteome</keyword>
<feature type="compositionally biased region" description="Low complexity" evidence="2">
    <location>
        <begin position="124"/>
        <end position="136"/>
    </location>
</feature>
<dbReference type="Proteomes" id="UP001231189">
    <property type="component" value="Unassembled WGS sequence"/>
</dbReference>
<evidence type="ECO:0000313" key="3">
    <source>
        <dbReference type="EMBL" id="KAK1662536.1"/>
    </source>
</evidence>
<feature type="compositionally biased region" description="Polar residues" evidence="2">
    <location>
        <begin position="300"/>
        <end position="314"/>
    </location>
</feature>
<feature type="region of interest" description="Disordered" evidence="2">
    <location>
        <begin position="97"/>
        <end position="138"/>
    </location>
</feature>
<proteinExistence type="predicted"/>
<evidence type="ECO:0000256" key="1">
    <source>
        <dbReference type="SAM" id="Coils"/>
    </source>
</evidence>
<evidence type="ECO:0000256" key="2">
    <source>
        <dbReference type="SAM" id="MobiDB-lite"/>
    </source>
</evidence>
<feature type="coiled-coil region" evidence="1">
    <location>
        <begin position="495"/>
        <end position="590"/>
    </location>
</feature>
<feature type="region of interest" description="Disordered" evidence="2">
    <location>
        <begin position="1"/>
        <end position="39"/>
    </location>
</feature>
<sequence>MDATSSAPEADTGRGQEASSSGQGSGVNLAAYTSGAWKGSDMKQPEIDWLYRSRRIPAHVSCRIPGNELEPAPEVGEYALERFPRIAAEVRAPCCKRPLDLEDPDPYVVGNKHKMGRTHTWRPSNSSASNVDNGSSSDDDLLVLKVLERVTPISADVGPEWIDKAQAQAGASRVRKAPKPVADAGASGSPLPSGPTLELTRSAPGMRPETSAEARRNSPPPPQSLVPSSAEEKLTSPPDQQDTDTSHMGAGSEEAGRSEPLVPPVQEKKKKATTSPSKTSVAMPPPASRTAASGKAPASPRQSPSSGTMVTAEQLNAAVKAATTPAASSQAQPQAQSLTLHTGRAAVVAGEKASAQLGRVVELTRDGASVGALQQLVERWNLADLSTATLGVEKDGKPNVDPRGQRSTVQHFSRLKAAVKEFDNAWHDASDNMVSVLDNRKQIFEELLWEHHGLSEAFSLLKLEHSQCQATLPEASQEDLAAQVTALKASQDDLAVKHQRELQAQREETAKLKDQLIQAGSEHAKALKAAISAGTAQVEETRKHLAETEEELCRELEEAHKQLQDGKEHLASVQEYLANLEEMIKDTDAKAVRFFPDSQVRAEAAVSKLRVEQVVDANSHRRI</sequence>
<comment type="caution">
    <text evidence="3">The sequence shown here is derived from an EMBL/GenBank/DDBJ whole genome shotgun (WGS) entry which is preliminary data.</text>
</comment>
<keyword evidence="1" id="KW-0175">Coiled coil</keyword>
<protein>
    <submittedName>
        <fullName evidence="3">Uncharacterized protein</fullName>
    </submittedName>
</protein>
<feature type="compositionally biased region" description="Low complexity" evidence="2">
    <location>
        <begin position="13"/>
        <end position="22"/>
    </location>
</feature>
<feature type="compositionally biased region" description="Basic residues" evidence="2">
    <location>
        <begin position="111"/>
        <end position="120"/>
    </location>
</feature>
<name>A0AAD8SQI2_LOLMU</name>
<evidence type="ECO:0000313" key="4">
    <source>
        <dbReference type="Proteomes" id="UP001231189"/>
    </source>
</evidence>